<organismHost>
    <name type="scientific">Paramecium bursaria</name>
    <dbReference type="NCBI Taxonomy" id="74790"/>
</organismHost>
<evidence type="ECO:0000313" key="1">
    <source>
        <dbReference type="EMBL" id="ABT15326.1"/>
    </source>
</evidence>
<dbReference type="KEGG" id="vg:5469921"/>
<reference evidence="1 2" key="1">
    <citation type="journal article" date="2007" name="Virology">
        <title>Sequence and annotation of the 314-kb MT325 and the 321-kb FR483 viruses that infect Chlorella Pbi.</title>
        <authorList>
            <person name="Fitzgerald L.A."/>
            <person name="Graves M.V."/>
            <person name="Li X."/>
            <person name="Feldblyum T."/>
            <person name="Hartigan J."/>
            <person name="Van Etten J.L."/>
        </authorList>
    </citation>
    <scope>NUCLEOTIDE SEQUENCE [LARGE SCALE GENOMIC DNA]</scope>
    <source>
        <strain evidence="1 2">FR483</strain>
    </source>
</reference>
<organism evidence="1 2">
    <name type="scientific">Paramecium bursaria Chlorella virus FR483</name>
    <name type="common">PBCV-FR483</name>
    <dbReference type="NCBI Taxonomy" id="399781"/>
    <lineage>
        <taxon>Viruses</taxon>
        <taxon>Varidnaviria</taxon>
        <taxon>Bamfordvirae</taxon>
        <taxon>Nucleocytoviricota</taxon>
        <taxon>Megaviricetes</taxon>
        <taxon>Algavirales</taxon>
        <taxon>Phycodnaviridae</taxon>
        <taxon>Chlorovirus</taxon>
        <taxon>Chlorovirus conductrix</taxon>
        <taxon>Paramecium bursaria Chlorella virus A1</taxon>
    </lineage>
</organism>
<dbReference type="RefSeq" id="YP_001425673.1">
    <property type="nucleotide sequence ID" value="NC_008603.1"/>
</dbReference>
<name>A7J695_PBCVF</name>
<gene>
    <name evidence="1" type="primary">n041L</name>
    <name evidence="1" type="ORF">FR483_n041L</name>
</gene>
<accession>A7J695</accession>
<proteinExistence type="predicted"/>
<evidence type="ECO:0000313" key="2">
    <source>
        <dbReference type="Proteomes" id="UP000204095"/>
    </source>
</evidence>
<dbReference type="EMBL" id="DQ890022">
    <property type="protein sequence ID" value="ABT15326.1"/>
    <property type="molecule type" value="Genomic_DNA"/>
</dbReference>
<sequence>MLPVIAAEFPYILPIMSATIVFGKDAEAVPVNRAPFPMNTPLRVSTFPDTKIKLPIRFPDMSVVEIGDKFDAPLMTDPLPSTMTFPKML</sequence>
<protein>
    <submittedName>
        <fullName evidence="1">Uncharacterized protein n041L</fullName>
    </submittedName>
</protein>
<dbReference type="Proteomes" id="UP000204095">
    <property type="component" value="Segment"/>
</dbReference>
<dbReference type="GeneID" id="5469921"/>